<protein>
    <submittedName>
        <fullName evidence="3">Putative ovule protein</fullName>
    </submittedName>
</protein>
<keyword evidence="1" id="KW-0812">Transmembrane</keyword>
<organism evidence="3">
    <name type="scientific">Solanum chacoense</name>
    <name type="common">Chaco potato</name>
    <dbReference type="NCBI Taxonomy" id="4108"/>
    <lineage>
        <taxon>Eukaryota</taxon>
        <taxon>Viridiplantae</taxon>
        <taxon>Streptophyta</taxon>
        <taxon>Embryophyta</taxon>
        <taxon>Tracheophyta</taxon>
        <taxon>Spermatophyta</taxon>
        <taxon>Magnoliopsida</taxon>
        <taxon>eudicotyledons</taxon>
        <taxon>Gunneridae</taxon>
        <taxon>Pentapetalae</taxon>
        <taxon>asterids</taxon>
        <taxon>lamiids</taxon>
        <taxon>Solanales</taxon>
        <taxon>Solanaceae</taxon>
        <taxon>Solanoideae</taxon>
        <taxon>Solaneae</taxon>
        <taxon>Solanum</taxon>
    </lineage>
</organism>
<reference evidence="3" key="1">
    <citation type="submission" date="2015-12" db="EMBL/GenBank/DDBJ databases">
        <title>Gene expression during late stages of embryo sac development: a critical building block for successful pollen-pistil interactions.</title>
        <authorList>
            <person name="Liu Y."/>
            <person name="Joly V."/>
            <person name="Sabar M."/>
            <person name="Matton D.P."/>
        </authorList>
    </citation>
    <scope>NUCLEOTIDE SEQUENCE</scope>
</reference>
<dbReference type="AlphaFoldDB" id="A0A0V0GNS5"/>
<evidence type="ECO:0000313" key="3">
    <source>
        <dbReference type="EMBL" id="JAP09919.1"/>
    </source>
</evidence>
<sequence>MMKMLYKSIVKLLLLMEIFMKSNCHRLWLHHFIQLHMQMEMEVLNQQMKLRAYSYSVMHFFLNLTSKYLCATANVIDIHMLQAVVTHTSFHQKSICLIVLMSGHWIPWLLLLILLNSIAMFLTYKRKDTIQRNQSYSST</sequence>
<feature type="non-terminal residue" evidence="3">
    <location>
        <position position="139"/>
    </location>
</feature>
<feature type="transmembrane region" description="Helical" evidence="1">
    <location>
        <begin position="105"/>
        <end position="124"/>
    </location>
</feature>
<proteinExistence type="predicted"/>
<name>A0A0V0GNS5_SOLCH</name>
<keyword evidence="1" id="KW-0472">Membrane</keyword>
<dbReference type="EMBL" id="GEDG01034071">
    <property type="protein sequence ID" value="JAP09919.1"/>
    <property type="molecule type" value="Transcribed_RNA"/>
</dbReference>
<evidence type="ECO:0000256" key="1">
    <source>
        <dbReference type="SAM" id="Phobius"/>
    </source>
</evidence>
<keyword evidence="2" id="KW-0732">Signal</keyword>
<accession>A0A0V0GNS5</accession>
<feature type="chain" id="PRO_5006865433" evidence="2">
    <location>
        <begin position="25"/>
        <end position="139"/>
    </location>
</feature>
<keyword evidence="1" id="KW-1133">Transmembrane helix</keyword>
<evidence type="ECO:0000256" key="2">
    <source>
        <dbReference type="SAM" id="SignalP"/>
    </source>
</evidence>
<feature type="signal peptide" evidence="2">
    <location>
        <begin position="1"/>
        <end position="24"/>
    </location>
</feature>